<keyword evidence="1" id="KW-0472">Membrane</keyword>
<evidence type="ECO:0000259" key="4">
    <source>
        <dbReference type="Pfam" id="PF17802"/>
    </source>
</evidence>
<dbReference type="GO" id="GO:0005975">
    <property type="term" value="P:carbohydrate metabolic process"/>
    <property type="evidence" value="ECO:0007669"/>
    <property type="project" value="UniProtKB-ARBA"/>
</dbReference>
<dbReference type="AlphaFoldDB" id="A0A6N7W7G3"/>
<dbReference type="NCBIfam" id="NF033902">
    <property type="entry name" value="iso_D2_wall_anc"/>
    <property type="match status" value="1"/>
</dbReference>
<gene>
    <name evidence="5" type="ORF">FYJ24_05270</name>
</gene>
<feature type="domain" description="Gram-positive pilin subunit D1 N-terminal" evidence="3">
    <location>
        <begin position="38"/>
        <end position="180"/>
    </location>
</feature>
<evidence type="ECO:0000256" key="1">
    <source>
        <dbReference type="SAM" id="Phobius"/>
    </source>
</evidence>
<dbReference type="Pfam" id="PF17802">
    <property type="entry name" value="SpaA"/>
    <property type="match status" value="1"/>
</dbReference>
<feature type="domain" description="SpaA-like prealbumin fold" evidence="4">
    <location>
        <begin position="324"/>
        <end position="439"/>
    </location>
</feature>
<dbReference type="Gene3D" id="2.60.40.740">
    <property type="match status" value="1"/>
</dbReference>
<dbReference type="InterPro" id="IPR048052">
    <property type="entry name" value="FM1-like"/>
</dbReference>
<dbReference type="InterPro" id="IPR013783">
    <property type="entry name" value="Ig-like_fold"/>
</dbReference>
<feature type="signal peptide" evidence="2">
    <location>
        <begin position="1"/>
        <end position="27"/>
    </location>
</feature>
<feature type="chain" id="PRO_5026721157" evidence="2">
    <location>
        <begin position="28"/>
        <end position="486"/>
    </location>
</feature>
<dbReference type="NCBIfam" id="TIGR04226">
    <property type="entry name" value="RrgB_K2N_iso_D2"/>
    <property type="match status" value="1"/>
</dbReference>
<keyword evidence="1" id="KW-0812">Transmembrane</keyword>
<feature type="transmembrane region" description="Helical" evidence="1">
    <location>
        <begin position="457"/>
        <end position="479"/>
    </location>
</feature>
<evidence type="ECO:0000259" key="3">
    <source>
        <dbReference type="Pfam" id="PF16555"/>
    </source>
</evidence>
<reference evidence="5 6" key="1">
    <citation type="submission" date="2019-08" db="EMBL/GenBank/DDBJ databases">
        <title>In-depth cultivation of the pig gut microbiome towards novel bacterial diversity and tailored functional studies.</title>
        <authorList>
            <person name="Wylensek D."/>
            <person name="Hitch T.C.A."/>
            <person name="Clavel T."/>
        </authorList>
    </citation>
    <scope>NUCLEOTIDE SEQUENCE [LARGE SCALE GENOMIC DNA]</scope>
    <source>
        <strain evidence="5 6">WB03_NA08</strain>
    </source>
</reference>
<proteinExistence type="predicted"/>
<evidence type="ECO:0000313" key="6">
    <source>
        <dbReference type="Proteomes" id="UP000470875"/>
    </source>
</evidence>
<name>A0A6N7W7G3_9ACTO</name>
<dbReference type="InterPro" id="IPR032364">
    <property type="entry name" value="GramPos_pilinD1_N"/>
</dbReference>
<evidence type="ECO:0000256" key="2">
    <source>
        <dbReference type="SAM" id="SignalP"/>
    </source>
</evidence>
<keyword evidence="1" id="KW-1133">Transmembrane helix</keyword>
<dbReference type="InterPro" id="IPR026466">
    <property type="entry name" value="Fim_isopep_form_D2_dom"/>
</dbReference>
<dbReference type="RefSeq" id="WP_154544296.1">
    <property type="nucleotide sequence ID" value="NZ_VULO01000005.1"/>
</dbReference>
<dbReference type="Proteomes" id="UP000470875">
    <property type="component" value="Unassembled WGS sequence"/>
</dbReference>
<keyword evidence="6" id="KW-1185">Reference proteome</keyword>
<evidence type="ECO:0000313" key="5">
    <source>
        <dbReference type="EMBL" id="MSS84186.1"/>
    </source>
</evidence>
<comment type="caution">
    <text evidence="5">The sequence shown here is derived from an EMBL/GenBank/DDBJ whole genome shotgun (WGS) entry which is preliminary data.</text>
</comment>
<dbReference type="Pfam" id="PF16555">
    <property type="entry name" value="GramPos_pilinD1"/>
    <property type="match status" value="1"/>
</dbReference>
<keyword evidence="2" id="KW-0732">Signal</keyword>
<dbReference type="Gene3D" id="2.60.40.10">
    <property type="entry name" value="Immunoglobulins"/>
    <property type="match status" value="2"/>
</dbReference>
<dbReference type="EMBL" id="VULO01000005">
    <property type="protein sequence ID" value="MSS84186.1"/>
    <property type="molecule type" value="Genomic_DNA"/>
</dbReference>
<dbReference type="InterPro" id="IPR041033">
    <property type="entry name" value="SpaA_PFL_dom_1"/>
</dbReference>
<sequence length="486" mass="51000">MRFKRGLAATAAVALAGLVSASGVAFAAETVDPNAVGSINIHKFEQPATLGDAPDGTVQNTNGLKPLKDVTFKVEKLKCVDLSTNAGWEKASQMVDSLKASTDKFAWAPTGCDLVDAKSAKTDADGDALFADLAVGQYLVTESYSGDLGIKVAPPFLVTVPLATKAGDWNYNVHIYPKNTVSSIEKTADDSKVVKVGDKVSFTITTGLPAGNLTKYVITDTLHKGLTYDSLSIKAGTTTFIEGTDYEVTGSVVVTFKQAGLAKLMAAQQAGASKVETTIETTLNADGINGITNEASYTIDDGNGEHTVSTDPGAKVEVKMGTRAFSKVSEKSAKLAGAKFEVYWTNTPVFSKTNRITGLDGMTKDDLLVSDATGAFSAKGLRYTDWAKNTQLTCDDSTSGTVNPDCKYYWLVETEAPNGYQPLAAPVMFKVNADTSATEIVNVSTASVTGTLPLTGMSGIILMVLVGGLVLGGAGYGMYRVARTKA</sequence>
<organism evidence="5 6">
    <name type="scientific">Scrofimicrobium canadense</name>
    <dbReference type="NCBI Taxonomy" id="2652290"/>
    <lineage>
        <taxon>Bacteria</taxon>
        <taxon>Bacillati</taxon>
        <taxon>Actinomycetota</taxon>
        <taxon>Actinomycetes</taxon>
        <taxon>Actinomycetales</taxon>
        <taxon>Actinomycetaceae</taxon>
        <taxon>Scrofimicrobium</taxon>
    </lineage>
</organism>
<protein>
    <submittedName>
        <fullName evidence="5">SpaH/EbpB family LPXTG-anchored major pilin</fullName>
    </submittedName>
</protein>
<accession>A0A6N7W7G3</accession>